<feature type="coiled-coil region" evidence="5">
    <location>
        <begin position="49"/>
        <end position="90"/>
    </location>
</feature>
<evidence type="ECO:0000256" key="4">
    <source>
        <dbReference type="ARBA" id="ARBA00023242"/>
    </source>
</evidence>
<evidence type="ECO:0000256" key="5">
    <source>
        <dbReference type="SAM" id="Coils"/>
    </source>
</evidence>
<reference evidence="8" key="2">
    <citation type="submission" date="2008-08" db="EMBL/GenBank/DDBJ databases">
        <authorList>
            <consortium name="Diatom Consortium"/>
            <person name="Grigoriev I."/>
            <person name="Grimwood J."/>
            <person name="Kuo A."/>
            <person name="Otillar R.P."/>
            <person name="Salamov A."/>
            <person name="Detter J.C."/>
            <person name="Lindquist E."/>
            <person name="Shapiro H."/>
            <person name="Lucas S."/>
            <person name="Glavina del Rio T."/>
            <person name="Pitluck S."/>
            <person name="Rokhsar D."/>
            <person name="Bowler C."/>
        </authorList>
    </citation>
    <scope>GENOME REANNOTATION</scope>
    <source>
        <strain evidence="8">CCAP 1055/1</strain>
    </source>
</reference>
<gene>
    <name evidence="7" type="ORF">PHATRDRAFT_37734</name>
</gene>
<dbReference type="EMBL" id="CM000615">
    <property type="protein sequence ID" value="EEC47026.1"/>
    <property type="molecule type" value="Genomic_DNA"/>
</dbReference>
<feature type="compositionally biased region" description="Gly residues" evidence="6">
    <location>
        <begin position="250"/>
        <end position="260"/>
    </location>
</feature>
<keyword evidence="4" id="KW-0539">Nucleus</keyword>
<feature type="compositionally biased region" description="Basic residues" evidence="6">
    <location>
        <begin position="1"/>
        <end position="10"/>
    </location>
</feature>
<keyword evidence="3 5" id="KW-0175">Coiled coil</keyword>
<dbReference type="PaxDb" id="2850-Phatr37734"/>
<dbReference type="GO" id="GO:0019843">
    <property type="term" value="F:rRNA binding"/>
    <property type="evidence" value="ECO:0007669"/>
    <property type="project" value="TreeGrafter"/>
</dbReference>
<accession>B7G3L5</accession>
<dbReference type="OMA" id="GLDMEAY"/>
<evidence type="ECO:0008006" key="9">
    <source>
        <dbReference type="Google" id="ProtNLM"/>
    </source>
</evidence>
<dbReference type="eggNOG" id="ENOG502S01A">
    <property type="taxonomic scope" value="Eukaryota"/>
</dbReference>
<dbReference type="GeneID" id="7202282"/>
<evidence type="ECO:0000256" key="1">
    <source>
        <dbReference type="ARBA" id="ARBA00004604"/>
    </source>
</evidence>
<evidence type="ECO:0000313" key="7">
    <source>
        <dbReference type="EMBL" id="EEC47026.1"/>
    </source>
</evidence>
<evidence type="ECO:0000256" key="2">
    <source>
        <dbReference type="ARBA" id="ARBA00007175"/>
    </source>
</evidence>
<dbReference type="GO" id="GO:0005730">
    <property type="term" value="C:nucleolus"/>
    <property type="evidence" value="ECO:0007669"/>
    <property type="project" value="UniProtKB-SubCell"/>
</dbReference>
<dbReference type="Proteomes" id="UP000000759">
    <property type="component" value="Chromosome 13"/>
</dbReference>
<comment type="subcellular location">
    <subcellularLocation>
        <location evidence="1">Nucleus</location>
        <location evidence="1">Nucleolus</location>
    </subcellularLocation>
</comment>
<evidence type="ECO:0000256" key="3">
    <source>
        <dbReference type="ARBA" id="ARBA00023054"/>
    </source>
</evidence>
<name>B7G3L5_PHATC</name>
<proteinExistence type="inferred from homology"/>
<reference evidence="7 8" key="1">
    <citation type="journal article" date="2008" name="Nature">
        <title>The Phaeodactylum genome reveals the evolutionary history of diatom genomes.</title>
        <authorList>
            <person name="Bowler C."/>
            <person name="Allen A.E."/>
            <person name="Badger J.H."/>
            <person name="Grimwood J."/>
            <person name="Jabbari K."/>
            <person name="Kuo A."/>
            <person name="Maheswari U."/>
            <person name="Martens C."/>
            <person name="Maumus F."/>
            <person name="Otillar R.P."/>
            <person name="Rayko E."/>
            <person name="Salamov A."/>
            <person name="Vandepoele K."/>
            <person name="Beszteri B."/>
            <person name="Gruber A."/>
            <person name="Heijde M."/>
            <person name="Katinka M."/>
            <person name="Mock T."/>
            <person name="Valentin K."/>
            <person name="Verret F."/>
            <person name="Berges J.A."/>
            <person name="Brownlee C."/>
            <person name="Cadoret J.P."/>
            <person name="Chiovitti A."/>
            <person name="Choi C.J."/>
            <person name="Coesel S."/>
            <person name="De Martino A."/>
            <person name="Detter J.C."/>
            <person name="Durkin C."/>
            <person name="Falciatore A."/>
            <person name="Fournet J."/>
            <person name="Haruta M."/>
            <person name="Huysman M.J."/>
            <person name="Jenkins B.D."/>
            <person name="Jiroutova K."/>
            <person name="Jorgensen R.E."/>
            <person name="Joubert Y."/>
            <person name="Kaplan A."/>
            <person name="Kroger N."/>
            <person name="Kroth P.G."/>
            <person name="La Roche J."/>
            <person name="Lindquist E."/>
            <person name="Lommer M."/>
            <person name="Martin-Jezequel V."/>
            <person name="Lopez P.J."/>
            <person name="Lucas S."/>
            <person name="Mangogna M."/>
            <person name="McGinnis K."/>
            <person name="Medlin L.K."/>
            <person name="Montsant A."/>
            <person name="Oudot-Le Secq M.P."/>
            <person name="Napoli C."/>
            <person name="Obornik M."/>
            <person name="Parker M.S."/>
            <person name="Petit J.L."/>
            <person name="Porcel B.M."/>
            <person name="Poulsen N."/>
            <person name="Robison M."/>
            <person name="Rychlewski L."/>
            <person name="Rynearson T.A."/>
            <person name="Schmutz J."/>
            <person name="Shapiro H."/>
            <person name="Siaut M."/>
            <person name="Stanley M."/>
            <person name="Sussman M.R."/>
            <person name="Taylor A.R."/>
            <person name="Vardi A."/>
            <person name="von Dassow P."/>
            <person name="Vyverman W."/>
            <person name="Willis A."/>
            <person name="Wyrwicz L.S."/>
            <person name="Rokhsar D.S."/>
            <person name="Weissenbach J."/>
            <person name="Armbrust E.V."/>
            <person name="Green B.R."/>
            <person name="Van de Peer Y."/>
            <person name="Grigoriev I.V."/>
        </authorList>
    </citation>
    <scope>NUCLEOTIDE SEQUENCE [LARGE SCALE GENOMIC DNA]</scope>
    <source>
        <strain evidence="7 8">CCAP 1055/1</strain>
    </source>
</reference>
<dbReference type="InParanoid" id="B7G3L5"/>
<protein>
    <recommendedName>
        <fullName evidence="9">Nucleolar protein 12</fullName>
    </recommendedName>
</protein>
<evidence type="ECO:0000256" key="6">
    <source>
        <dbReference type="SAM" id="MobiDB-lite"/>
    </source>
</evidence>
<dbReference type="RefSeq" id="XP_002181812.1">
    <property type="nucleotide sequence ID" value="XM_002181776.1"/>
</dbReference>
<comment type="similarity">
    <text evidence="2">Belongs to the RRP17 family.</text>
</comment>
<evidence type="ECO:0000313" key="8">
    <source>
        <dbReference type="Proteomes" id="UP000000759"/>
    </source>
</evidence>
<dbReference type="AlphaFoldDB" id="B7G3L5"/>
<keyword evidence="8" id="KW-1185">Reference proteome</keyword>
<feature type="compositionally biased region" description="Basic residues" evidence="6">
    <location>
        <begin position="202"/>
        <end position="220"/>
    </location>
</feature>
<dbReference type="HOGENOM" id="CLU_992052_0_0_1"/>
<feature type="region of interest" description="Disordered" evidence="6">
    <location>
        <begin position="90"/>
        <end position="269"/>
    </location>
</feature>
<feature type="compositionally biased region" description="Basic and acidic residues" evidence="6">
    <location>
        <begin position="106"/>
        <end position="115"/>
    </location>
</feature>
<dbReference type="OrthoDB" id="551633at2759"/>
<dbReference type="Pfam" id="PF09805">
    <property type="entry name" value="Nop25"/>
    <property type="match status" value="1"/>
</dbReference>
<dbReference type="PANTHER" id="PTHR14577:SF0">
    <property type="entry name" value="NUCLEOLAR PROTEIN 12"/>
    <property type="match status" value="1"/>
</dbReference>
<organism evidence="7 8">
    <name type="scientific">Phaeodactylum tricornutum (strain CCAP 1055/1)</name>
    <dbReference type="NCBI Taxonomy" id="556484"/>
    <lineage>
        <taxon>Eukaryota</taxon>
        <taxon>Sar</taxon>
        <taxon>Stramenopiles</taxon>
        <taxon>Ochrophyta</taxon>
        <taxon>Bacillariophyta</taxon>
        <taxon>Bacillariophyceae</taxon>
        <taxon>Bacillariophycidae</taxon>
        <taxon>Naviculales</taxon>
        <taxon>Phaeodactylaceae</taxon>
        <taxon>Phaeodactylum</taxon>
    </lineage>
</organism>
<dbReference type="InterPro" id="IPR019186">
    <property type="entry name" value="Nucleolar_protein_12"/>
</dbReference>
<dbReference type="KEGG" id="pti:PHATRDRAFT_37734"/>
<dbReference type="PANTHER" id="PTHR14577">
    <property type="entry name" value="NUCLEOLAR PROTEIN 12"/>
    <property type="match status" value="1"/>
</dbReference>
<feature type="compositionally biased region" description="Polar residues" evidence="6">
    <location>
        <begin position="118"/>
        <end position="128"/>
    </location>
</feature>
<feature type="region of interest" description="Disordered" evidence="6">
    <location>
        <begin position="1"/>
        <end position="20"/>
    </location>
</feature>
<sequence length="269" mass="29926">MGKNRKKAPRRAPSNRGGEEIVFDPQARQAYLQGFSTRKRERRVYGLAMQKVKDRKAKLEQRAEMKKAVLEQIEEAEQQKEDLLSGILEEIGGPRLPTASPATETHNSRMEEPVEHVQTYQDEATQSHWGGAVIVTTSTRLPDDSDDEDDGDERQHHHHKSNTQTTQPHQNPDRRAKKKSVDAAQQYAGNVERFMNELKGKIPGKKKRDAKHAKLHHRGNHGAANMKGMANSTDLKIAQKALSRSEAKGRGGGGKGVRGGGGKKRKGGR</sequence>